<feature type="region of interest" description="Disordered" evidence="1">
    <location>
        <begin position="156"/>
        <end position="217"/>
    </location>
</feature>
<accession>A0AAD8EFU5</accession>
<dbReference type="Proteomes" id="UP001233999">
    <property type="component" value="Unassembled WGS sequence"/>
</dbReference>
<evidence type="ECO:0000313" key="3">
    <source>
        <dbReference type="Proteomes" id="UP001233999"/>
    </source>
</evidence>
<reference evidence="2" key="1">
    <citation type="journal article" date="2023" name="IScience">
        <title>Live-bearing cockroach genome reveals convergent evolutionary mechanisms linked to viviparity in insects and beyond.</title>
        <authorList>
            <person name="Fouks B."/>
            <person name="Harrison M.C."/>
            <person name="Mikhailova A.A."/>
            <person name="Marchal E."/>
            <person name="English S."/>
            <person name="Carruthers M."/>
            <person name="Jennings E.C."/>
            <person name="Chiamaka E.L."/>
            <person name="Frigard R.A."/>
            <person name="Pippel M."/>
            <person name="Attardo G.M."/>
            <person name="Benoit J.B."/>
            <person name="Bornberg-Bauer E."/>
            <person name="Tobe S.S."/>
        </authorList>
    </citation>
    <scope>NUCLEOTIDE SEQUENCE</scope>
    <source>
        <strain evidence="2">Stay&amp;Tobe</strain>
    </source>
</reference>
<gene>
    <name evidence="2" type="ORF">L9F63_017876</name>
</gene>
<feature type="non-terminal residue" evidence="2">
    <location>
        <position position="276"/>
    </location>
</feature>
<feature type="compositionally biased region" description="Gly residues" evidence="1">
    <location>
        <begin position="174"/>
        <end position="185"/>
    </location>
</feature>
<evidence type="ECO:0000313" key="2">
    <source>
        <dbReference type="EMBL" id="KAJ9588838.1"/>
    </source>
</evidence>
<dbReference type="AlphaFoldDB" id="A0AAD8EFU5"/>
<dbReference type="EMBL" id="JASPKZ010005301">
    <property type="protein sequence ID" value="KAJ9588838.1"/>
    <property type="molecule type" value="Genomic_DNA"/>
</dbReference>
<comment type="caution">
    <text evidence="2">The sequence shown here is derived from an EMBL/GenBank/DDBJ whole genome shotgun (WGS) entry which is preliminary data.</text>
</comment>
<organism evidence="2 3">
    <name type="scientific">Diploptera punctata</name>
    <name type="common">Pacific beetle cockroach</name>
    <dbReference type="NCBI Taxonomy" id="6984"/>
    <lineage>
        <taxon>Eukaryota</taxon>
        <taxon>Metazoa</taxon>
        <taxon>Ecdysozoa</taxon>
        <taxon>Arthropoda</taxon>
        <taxon>Hexapoda</taxon>
        <taxon>Insecta</taxon>
        <taxon>Pterygota</taxon>
        <taxon>Neoptera</taxon>
        <taxon>Polyneoptera</taxon>
        <taxon>Dictyoptera</taxon>
        <taxon>Blattodea</taxon>
        <taxon>Blaberoidea</taxon>
        <taxon>Blaberidae</taxon>
        <taxon>Diplopterinae</taxon>
        <taxon>Diploptera</taxon>
    </lineage>
</organism>
<name>A0AAD8EFU5_DIPPU</name>
<keyword evidence="3" id="KW-1185">Reference proteome</keyword>
<proteinExistence type="predicted"/>
<evidence type="ECO:0000256" key="1">
    <source>
        <dbReference type="SAM" id="MobiDB-lite"/>
    </source>
</evidence>
<protein>
    <submittedName>
        <fullName evidence="2">Uncharacterized protein</fullName>
    </submittedName>
</protein>
<sequence>TKFLSNMKDPDYKNLVHKMCNFDNNIKPRYVSVLIINGAVQSGKHNFWRMLLKCNDSNVSFFRTERSTHLAPFHLPCGSYTTKITQNLIYYEHGDTMKREIEELAEEALRLLQAAATCECVYELEGTANVQHDEESGDIDFDLIVRVEEIAEDQQCPVHVTVADDDSEVLTEGEGPGDGGDGPGEGGEDGEGGDGPGEGGEDGDGGEGPGEGGDDPVKAAKVEKVVMDPVKAAKMEMVVKDPVKEVMDPVKATMDDVGYNRKISPKLTKIKLYDFI</sequence>
<reference evidence="2" key="2">
    <citation type="submission" date="2023-05" db="EMBL/GenBank/DDBJ databases">
        <authorList>
            <person name="Fouks B."/>
        </authorList>
    </citation>
    <scope>NUCLEOTIDE SEQUENCE</scope>
    <source>
        <strain evidence="2">Stay&amp;Tobe</strain>
        <tissue evidence="2">Testes</tissue>
    </source>
</reference>